<comment type="caution">
    <text evidence="4">The sequence shown here is derived from an EMBL/GenBank/DDBJ whole genome shotgun (WGS) entry which is preliminary data.</text>
</comment>
<dbReference type="InterPro" id="IPR027865">
    <property type="entry name" value="C5orf34-like_C"/>
</dbReference>
<organism evidence="4 5">
    <name type="scientific">Dunaliella salina</name>
    <name type="common">Green alga</name>
    <name type="synonym">Protococcus salinus</name>
    <dbReference type="NCBI Taxonomy" id="3046"/>
    <lineage>
        <taxon>Eukaryota</taxon>
        <taxon>Viridiplantae</taxon>
        <taxon>Chlorophyta</taxon>
        <taxon>core chlorophytes</taxon>
        <taxon>Chlorophyceae</taxon>
        <taxon>CS clade</taxon>
        <taxon>Chlamydomonadales</taxon>
        <taxon>Dunaliellaceae</taxon>
        <taxon>Dunaliella</taxon>
    </lineage>
</organism>
<dbReference type="Pfam" id="PF15025">
    <property type="entry name" value="C5orf34-like_N"/>
    <property type="match status" value="1"/>
</dbReference>
<evidence type="ECO:0000313" key="4">
    <source>
        <dbReference type="EMBL" id="KAF5833456.1"/>
    </source>
</evidence>
<feature type="region of interest" description="Disordered" evidence="1">
    <location>
        <begin position="480"/>
        <end position="499"/>
    </location>
</feature>
<gene>
    <name evidence="4" type="ORF">DUNSADRAFT_10246</name>
</gene>
<sequence length="673" mass="72990">MQHDANSQVRPSLLRICIARDGRLKANFSDNSILVLNASGSAFVHCLHASSNSSLQPTQASPAVAASAPLFNSKPDCSPIVSRQLSEYALSRHVPQLRVALEFRNMHLDQPFFCQPLLRKEPRPQGLSLGFLISELWWPRSAEDALAAGLAQQLPDGRVAVSTADSSARMVLHHHRRRFAVCYPLLVEESPVEGKYHYVWHTQVFSMQDIPARWQSASELLRAVSDRLQEEEAVRSSDTAAAAVVHHRQLQQQYQQQYQQQQQQQERQHGHQGGLLLPLAADACSPPPSRCTPLPIATQRGLSGTTGTFAPGSWWLEPTLTLFPPDDVILLEWTPSALYQFYPSSCEAEVWVGHDESCLTTVKQGRYFRHFRCAQDSTRVLDQLYAASAVPEFVWARPPLRTSPQPHKPQSAKSSPATHTHPTIHNAPSPQSSALLKDGRQQEKAAAHEGDVGRDGLSRQPSADPHIPCKGAGATAGAAAGADMSRKRDASSVASGGNMSAAGANMTCKGDHRAAAGEIHGLSQTPTWESRGLPHASRYPLATLAAHALKLREQMRLVVAAQAMAGGLMVGGAMGQQDAFVAPSMGVEESFGVVSEKVLEHAEVPGQGTFSAYEDGRVRAMFADRTILHLNAAQSHCKAFLPDGASLLVSTDNPVGIEQYMQVRGLGADPSKD</sequence>
<name>A0ABQ7GFS8_DUNSA</name>
<evidence type="ECO:0000259" key="2">
    <source>
        <dbReference type="Pfam" id="PF15016"/>
    </source>
</evidence>
<dbReference type="PANTHER" id="PTHR34531:SF1">
    <property type="entry name" value="CHROMOSOME 5 OPEN READING FRAME 34"/>
    <property type="match status" value="1"/>
</dbReference>
<dbReference type="Pfam" id="PF15016">
    <property type="entry name" value="C5orf34_C"/>
    <property type="match status" value="1"/>
</dbReference>
<dbReference type="PANTHER" id="PTHR34531">
    <property type="entry name" value="ZGC:153352"/>
    <property type="match status" value="1"/>
</dbReference>
<keyword evidence="5" id="KW-1185">Reference proteome</keyword>
<protein>
    <submittedName>
        <fullName evidence="4">Uncharacterized protein</fullName>
    </submittedName>
</protein>
<dbReference type="Proteomes" id="UP000815325">
    <property type="component" value="Unassembled WGS sequence"/>
</dbReference>
<dbReference type="EMBL" id="MU069810">
    <property type="protein sequence ID" value="KAF5833456.1"/>
    <property type="molecule type" value="Genomic_DNA"/>
</dbReference>
<evidence type="ECO:0000259" key="3">
    <source>
        <dbReference type="Pfam" id="PF15025"/>
    </source>
</evidence>
<reference evidence="4" key="1">
    <citation type="submission" date="2017-08" db="EMBL/GenBank/DDBJ databases">
        <authorList>
            <person name="Polle J.E."/>
            <person name="Barry K."/>
            <person name="Cushman J."/>
            <person name="Schmutz J."/>
            <person name="Tran D."/>
            <person name="Hathwaick L.T."/>
            <person name="Yim W.C."/>
            <person name="Jenkins J."/>
            <person name="Mckie-Krisberg Z.M."/>
            <person name="Prochnik S."/>
            <person name="Lindquist E."/>
            <person name="Dockter R.B."/>
            <person name="Adam C."/>
            <person name="Molina H."/>
            <person name="Bunkerborg J."/>
            <person name="Jin E."/>
            <person name="Buchheim M."/>
            <person name="Magnuson J."/>
        </authorList>
    </citation>
    <scope>NUCLEOTIDE SEQUENCE</scope>
    <source>
        <strain evidence="4">CCAP 19/18</strain>
    </source>
</reference>
<evidence type="ECO:0000313" key="5">
    <source>
        <dbReference type="Proteomes" id="UP000815325"/>
    </source>
</evidence>
<feature type="domain" description="C5orf34-like N-terminal" evidence="3">
    <location>
        <begin position="16"/>
        <end position="105"/>
    </location>
</feature>
<feature type="domain" description="C5orf34-like C-terminal" evidence="2">
    <location>
        <begin position="595"/>
        <end position="662"/>
    </location>
</feature>
<evidence type="ECO:0000256" key="1">
    <source>
        <dbReference type="SAM" id="MobiDB-lite"/>
    </source>
</evidence>
<dbReference type="InterPro" id="IPR027830">
    <property type="entry name" value="C5orf34-like_N"/>
</dbReference>
<proteinExistence type="predicted"/>
<feature type="compositionally biased region" description="Basic and acidic residues" evidence="1">
    <location>
        <begin position="437"/>
        <end position="457"/>
    </location>
</feature>
<feature type="compositionally biased region" description="Polar residues" evidence="1">
    <location>
        <begin position="411"/>
        <end position="434"/>
    </location>
</feature>
<feature type="region of interest" description="Disordered" evidence="1">
    <location>
        <begin position="398"/>
        <end position="475"/>
    </location>
</feature>
<accession>A0ABQ7GFS8</accession>
<dbReference type="InterPro" id="IPR053901">
    <property type="entry name" value="C5orf34-like"/>
</dbReference>